<keyword evidence="1" id="KW-0472">Membrane</keyword>
<feature type="transmembrane region" description="Helical" evidence="1">
    <location>
        <begin position="308"/>
        <end position="327"/>
    </location>
</feature>
<evidence type="ECO:0000256" key="1">
    <source>
        <dbReference type="SAM" id="Phobius"/>
    </source>
</evidence>
<dbReference type="RefSeq" id="WP_093522378.1">
    <property type="nucleotide sequence ID" value="NZ_FOSK01000012.1"/>
</dbReference>
<dbReference type="Pfam" id="PF05940">
    <property type="entry name" value="NnrS"/>
    <property type="match status" value="1"/>
</dbReference>
<keyword evidence="1" id="KW-1133">Transmembrane helix</keyword>
<gene>
    <name evidence="2" type="ORF">SAMN04488518_112107</name>
</gene>
<feature type="transmembrane region" description="Helical" evidence="1">
    <location>
        <begin position="179"/>
        <end position="201"/>
    </location>
</feature>
<feature type="transmembrane region" description="Helical" evidence="1">
    <location>
        <begin position="339"/>
        <end position="357"/>
    </location>
</feature>
<evidence type="ECO:0000313" key="2">
    <source>
        <dbReference type="EMBL" id="SFK95337.1"/>
    </source>
</evidence>
<keyword evidence="3" id="KW-1185">Reference proteome</keyword>
<dbReference type="Proteomes" id="UP000199598">
    <property type="component" value="Unassembled WGS sequence"/>
</dbReference>
<feature type="transmembrane region" description="Helical" evidence="1">
    <location>
        <begin position="97"/>
        <end position="115"/>
    </location>
</feature>
<reference evidence="2 3" key="1">
    <citation type="submission" date="2016-10" db="EMBL/GenBank/DDBJ databases">
        <authorList>
            <person name="Varghese N."/>
            <person name="Submissions S."/>
        </authorList>
    </citation>
    <scope>NUCLEOTIDE SEQUENCE [LARGE SCALE GENOMIC DNA]</scope>
    <source>
        <strain evidence="2 3">DSM 16392</strain>
    </source>
</reference>
<feature type="transmembrane region" description="Helical" evidence="1">
    <location>
        <begin position="26"/>
        <end position="46"/>
    </location>
</feature>
<feature type="transmembrane region" description="Helical" evidence="1">
    <location>
        <begin position="369"/>
        <end position="390"/>
    </location>
</feature>
<protein>
    <submittedName>
        <fullName evidence="2">Uncharacterized protein involved in response to NO</fullName>
    </submittedName>
</protein>
<proteinExistence type="predicted"/>
<feature type="transmembrane region" description="Helical" evidence="1">
    <location>
        <begin position="149"/>
        <end position="167"/>
    </location>
</feature>
<keyword evidence="1" id="KW-0812">Transmembrane</keyword>
<evidence type="ECO:0000313" key="3">
    <source>
        <dbReference type="Proteomes" id="UP000199598"/>
    </source>
</evidence>
<sequence>MTELSHVPAQQVSFFDAPVFSEGFRVFFPLSALYAVFSIVVWGLVLADVLQVPLDADPLLFHQYEMFFGFFTGAMAGFLTTAVPSWSNTPKIAGAQLAGLAALWLAGRVAFWMLGVLSPTVVFVVQALLPAALLIVILPKLWRAKMRHLMWPVLLLCVAQLVCFWEYMQIGVLNQGLAIAEGAFVLMVLTALAPVSMVIVNDALSTRDDGAVFVPRPPMRRAALFCISAFTLAKVLGVSDALQGWLALASACAVLNILQDWHMAGALRTSFAKALYLVYWFFGVGFALEAGGLLGLLSAGSYVSGQHMIFIGGLSLATFMVLTIAGLRHAGYSLKLSKLLGAAIIALISACLVRSLGPLLLPDLDVMPLAWSLFALAFTLYLIHFLPVVLRENFVE</sequence>
<organism evidence="2 3">
    <name type="scientific">Pseudovibrio ascidiaceicola</name>
    <dbReference type="NCBI Taxonomy" id="285279"/>
    <lineage>
        <taxon>Bacteria</taxon>
        <taxon>Pseudomonadati</taxon>
        <taxon>Pseudomonadota</taxon>
        <taxon>Alphaproteobacteria</taxon>
        <taxon>Hyphomicrobiales</taxon>
        <taxon>Stappiaceae</taxon>
        <taxon>Pseudovibrio</taxon>
    </lineage>
</organism>
<feature type="transmembrane region" description="Helical" evidence="1">
    <location>
        <begin position="121"/>
        <end position="142"/>
    </location>
</feature>
<dbReference type="InterPro" id="IPR010266">
    <property type="entry name" value="NnrS"/>
</dbReference>
<accession>A0A1I4DSV8</accession>
<feature type="transmembrane region" description="Helical" evidence="1">
    <location>
        <begin position="66"/>
        <end position="85"/>
    </location>
</feature>
<comment type="caution">
    <text evidence="2">The sequence shown here is derived from an EMBL/GenBank/DDBJ whole genome shotgun (WGS) entry which is preliminary data.</text>
</comment>
<feature type="transmembrane region" description="Helical" evidence="1">
    <location>
        <begin position="274"/>
        <end position="296"/>
    </location>
</feature>
<name>A0A1I4DSV8_9HYPH</name>
<dbReference type="EMBL" id="FOSK01000012">
    <property type="protein sequence ID" value="SFK95337.1"/>
    <property type="molecule type" value="Genomic_DNA"/>
</dbReference>